<reference evidence="2 3" key="1">
    <citation type="journal article" date="2012" name="Nucleic Acids Res.">
        <title>Sequencing of the smallest Apicomplexan genome from the human pathogen Babesia microti.</title>
        <authorList>
            <person name="Cornillot E."/>
            <person name="Hadj-Kaddour K."/>
            <person name="Dassouli A."/>
            <person name="Noel B."/>
            <person name="Ranwez V."/>
            <person name="Vacherie B."/>
            <person name="Augagneur Y."/>
            <person name="Bres V."/>
            <person name="Duclos A."/>
            <person name="Randazzo S."/>
            <person name="Carcy B."/>
            <person name="Debierre-Grockiego F."/>
            <person name="Delbecq S."/>
            <person name="Moubri-Menage K."/>
            <person name="Shams-Eldin H."/>
            <person name="Usmani-Brown S."/>
            <person name="Bringaud F."/>
            <person name="Wincker P."/>
            <person name="Vivares C.P."/>
            <person name="Schwarz R.T."/>
            <person name="Schetters T.P."/>
            <person name="Krause P.J."/>
            <person name="Gorenflot A."/>
            <person name="Berry V."/>
            <person name="Barbe V."/>
            <person name="Ben Mamoun C."/>
        </authorList>
    </citation>
    <scope>NUCLEOTIDE SEQUENCE [LARGE SCALE GENOMIC DNA]</scope>
    <source>
        <strain evidence="2 3">RI</strain>
    </source>
</reference>
<keyword evidence="1" id="KW-1133">Transmembrane helix</keyword>
<dbReference type="GeneID" id="24425670"/>
<organism evidence="2 3">
    <name type="scientific">Babesia microti (strain RI)</name>
    <dbReference type="NCBI Taxonomy" id="1133968"/>
    <lineage>
        <taxon>Eukaryota</taxon>
        <taxon>Sar</taxon>
        <taxon>Alveolata</taxon>
        <taxon>Apicomplexa</taxon>
        <taxon>Aconoidasida</taxon>
        <taxon>Piroplasmida</taxon>
        <taxon>Babesiidae</taxon>
        <taxon>Babesia</taxon>
    </lineage>
</organism>
<keyword evidence="3" id="KW-1185">Reference proteome</keyword>
<evidence type="ECO:0000313" key="3">
    <source>
        <dbReference type="Proteomes" id="UP000002899"/>
    </source>
</evidence>
<feature type="transmembrane region" description="Helical" evidence="1">
    <location>
        <begin position="116"/>
        <end position="136"/>
    </location>
</feature>
<reference evidence="2 3" key="3">
    <citation type="journal article" date="2016" name="Sci. Rep.">
        <title>Genome-wide diversity and gene expression profiling of Babesia microti isolates identify polymorphic genes that mediate host-pathogen interactions.</title>
        <authorList>
            <person name="Silva J.C."/>
            <person name="Cornillot E."/>
            <person name="McCracken C."/>
            <person name="Usmani-Brown S."/>
            <person name="Dwivedi A."/>
            <person name="Ifeonu O.O."/>
            <person name="Crabtree J."/>
            <person name="Gotia H.T."/>
            <person name="Virji A.Z."/>
            <person name="Reynes C."/>
            <person name="Colinge J."/>
            <person name="Kumar V."/>
            <person name="Lawres L."/>
            <person name="Pazzi J.E."/>
            <person name="Pablo J.V."/>
            <person name="Hung C."/>
            <person name="Brancato J."/>
            <person name="Kumari P."/>
            <person name="Orvis J."/>
            <person name="Tretina K."/>
            <person name="Chibucos M."/>
            <person name="Ott S."/>
            <person name="Sadzewicz L."/>
            <person name="Sengamalay N."/>
            <person name="Shetty A.C."/>
            <person name="Su Q."/>
            <person name="Tallon L."/>
            <person name="Fraser C.M."/>
            <person name="Frutos R."/>
            <person name="Molina D.M."/>
            <person name="Krause P.J."/>
            <person name="Ben Mamoun C."/>
        </authorList>
    </citation>
    <scope>NUCLEOTIDE SEQUENCE [LARGE SCALE GENOMIC DNA]</scope>
    <source>
        <strain evidence="2 3">RI</strain>
    </source>
</reference>
<proteinExistence type="predicted"/>
<dbReference type="VEuPathDB" id="PiroplasmaDB:BmR1_04g05130"/>
<accession>A0A1N6LXB6</accession>
<reference evidence="2 3" key="2">
    <citation type="journal article" date="2013" name="PLoS ONE">
        <title>Whole genome mapping and re-organization of the nuclear and mitochondrial genomes of Babesia microti isolates.</title>
        <authorList>
            <person name="Cornillot E."/>
            <person name="Dassouli A."/>
            <person name="Garg A."/>
            <person name="Pachikara N."/>
            <person name="Randazzo S."/>
            <person name="Depoix D."/>
            <person name="Carcy B."/>
            <person name="Delbecq S."/>
            <person name="Frutos R."/>
            <person name="Silva J.C."/>
            <person name="Sutton R."/>
            <person name="Krause P.J."/>
            <person name="Mamoun C.B."/>
        </authorList>
    </citation>
    <scope>NUCLEOTIDE SEQUENCE [LARGE SCALE GENOMIC DNA]</scope>
    <source>
        <strain evidence="2 3">RI</strain>
    </source>
</reference>
<dbReference type="EMBL" id="LN871599">
    <property type="protein sequence ID" value="SIO73513.1"/>
    <property type="molecule type" value="Genomic_DNA"/>
</dbReference>
<protein>
    <submittedName>
        <fullName evidence="2">Uncharacterized protein</fullName>
    </submittedName>
</protein>
<dbReference type="AlphaFoldDB" id="A0A1N6LXB6"/>
<dbReference type="Proteomes" id="UP000002899">
    <property type="component" value="Chromosome IV"/>
</dbReference>
<keyword evidence="1" id="KW-0472">Membrane</keyword>
<name>A0A1N6LXB6_BABMR</name>
<dbReference type="RefSeq" id="XP_021337607.1">
    <property type="nucleotide sequence ID" value="XM_021482347.1"/>
</dbReference>
<evidence type="ECO:0000256" key="1">
    <source>
        <dbReference type="SAM" id="Phobius"/>
    </source>
</evidence>
<keyword evidence="1" id="KW-0812">Transmembrane</keyword>
<evidence type="ECO:0000313" key="2">
    <source>
        <dbReference type="EMBL" id="SIO73513.1"/>
    </source>
</evidence>
<gene>
    <name evidence="2" type="ORF">BmR1_04g05130</name>
</gene>
<sequence length="163" mass="18389">MAYFGTEIASVRGVGTALNVIFRCRSVRSIQRKRCHLLKPDVRSFSGSNSANFDGEIETPVVARQPFPKCQNGMDVTKVLNGPKNFNRNREFIYLRQYLEEPQATKLTRFIMANKSILVSISIVITVLGLATYVGLMGTTWEYEVQKQIALKLLQEGGLDDRK</sequence>
<dbReference type="KEGG" id="bmic:BmR1_04g05130"/>